<sequence length="154" mass="15974">MHSTSASRLYDRAGISGPFLKMISVAAGGTVINYSSRFSLTGMTGTFPPDVITGLASVSGTDGPPTVNQVAGSAPGDGPFAVPYTLQTGLTRYAPMQPRPGSSITAKKVTPLWPTSGVTIAKSFLPRPSIQTTITQSPTYGVTSVENNVRLPQS</sequence>
<keyword evidence="4" id="KW-1185">Reference proteome</keyword>
<dbReference type="PANTHER" id="PTHR28154">
    <property type="entry name" value="CELL WALL SYNTHESIS PROTEIN KNH1-RELATED"/>
    <property type="match status" value="1"/>
</dbReference>
<dbReference type="EMBL" id="JAGHQM010001321">
    <property type="protein sequence ID" value="KAH0555868.1"/>
    <property type="molecule type" value="Genomic_DNA"/>
</dbReference>
<dbReference type="GO" id="GO:0005576">
    <property type="term" value="C:extracellular region"/>
    <property type="evidence" value="ECO:0007669"/>
    <property type="project" value="TreeGrafter"/>
</dbReference>
<evidence type="ECO:0000313" key="4">
    <source>
        <dbReference type="Proteomes" id="UP000750711"/>
    </source>
</evidence>
<dbReference type="Pfam" id="PF05390">
    <property type="entry name" value="Kre9_KNH1_C"/>
    <property type="match status" value="1"/>
</dbReference>
<proteinExistence type="predicted"/>
<reference evidence="3" key="1">
    <citation type="submission" date="2021-03" db="EMBL/GenBank/DDBJ databases">
        <title>Comparative genomics and phylogenomic investigation of the class Geoglossomycetes provide insights into ecological specialization and systematics.</title>
        <authorList>
            <person name="Melie T."/>
            <person name="Pirro S."/>
            <person name="Miller A.N."/>
            <person name="Quandt A."/>
        </authorList>
    </citation>
    <scope>NUCLEOTIDE SEQUENCE</scope>
    <source>
        <strain evidence="3">CAQ_001_2017</strain>
    </source>
</reference>
<feature type="domain" description="Yeast cell wall synthesis Kre9/Knh1 C-terminal" evidence="2">
    <location>
        <begin position="80"/>
        <end position="148"/>
    </location>
</feature>
<name>A0A9P8IKA3_9PEZI</name>
<evidence type="ECO:0000256" key="1">
    <source>
        <dbReference type="ARBA" id="ARBA00022729"/>
    </source>
</evidence>
<dbReference type="PANTHER" id="PTHR28154:SF1">
    <property type="entry name" value="CELL WALL SYNTHESIS PROTEIN KNH1-RELATED"/>
    <property type="match status" value="1"/>
</dbReference>
<dbReference type="InterPro" id="IPR008659">
    <property type="entry name" value="Kre9/Knh1_C"/>
</dbReference>
<evidence type="ECO:0000313" key="3">
    <source>
        <dbReference type="EMBL" id="KAH0555868.1"/>
    </source>
</evidence>
<protein>
    <recommendedName>
        <fullName evidence="2">Yeast cell wall synthesis Kre9/Knh1 C-terminal domain-containing protein</fullName>
    </recommendedName>
</protein>
<keyword evidence="1" id="KW-0732">Signal</keyword>
<dbReference type="AlphaFoldDB" id="A0A9P8IKA3"/>
<evidence type="ECO:0000259" key="2">
    <source>
        <dbReference type="Pfam" id="PF05390"/>
    </source>
</evidence>
<dbReference type="GO" id="GO:0042546">
    <property type="term" value="P:cell wall biogenesis"/>
    <property type="evidence" value="ECO:0007669"/>
    <property type="project" value="InterPro"/>
</dbReference>
<dbReference type="Proteomes" id="UP000750711">
    <property type="component" value="Unassembled WGS sequence"/>
</dbReference>
<dbReference type="InterPro" id="IPR045328">
    <property type="entry name" value="Kre9/Knh1"/>
</dbReference>
<gene>
    <name evidence="3" type="ORF">GP486_006186</name>
</gene>
<dbReference type="GO" id="GO:0031505">
    <property type="term" value="P:fungal-type cell wall organization"/>
    <property type="evidence" value="ECO:0007669"/>
    <property type="project" value="TreeGrafter"/>
</dbReference>
<organism evidence="3 4">
    <name type="scientific">Trichoglossum hirsutum</name>
    <dbReference type="NCBI Taxonomy" id="265104"/>
    <lineage>
        <taxon>Eukaryota</taxon>
        <taxon>Fungi</taxon>
        <taxon>Dikarya</taxon>
        <taxon>Ascomycota</taxon>
        <taxon>Pezizomycotina</taxon>
        <taxon>Geoglossomycetes</taxon>
        <taxon>Geoglossales</taxon>
        <taxon>Geoglossaceae</taxon>
        <taxon>Trichoglossum</taxon>
    </lineage>
</organism>
<dbReference type="GO" id="GO:0006078">
    <property type="term" value="P:(1-&gt;6)-beta-D-glucan biosynthetic process"/>
    <property type="evidence" value="ECO:0007669"/>
    <property type="project" value="InterPro"/>
</dbReference>
<accession>A0A9P8IKA3</accession>
<comment type="caution">
    <text evidence="3">The sequence shown here is derived from an EMBL/GenBank/DDBJ whole genome shotgun (WGS) entry which is preliminary data.</text>
</comment>